<dbReference type="PROSITE" id="PS00107">
    <property type="entry name" value="PROTEIN_KINASE_ATP"/>
    <property type="match status" value="1"/>
</dbReference>
<dbReference type="PANTHER" id="PTHR11909">
    <property type="entry name" value="CASEIN KINASE-RELATED"/>
    <property type="match status" value="1"/>
</dbReference>
<keyword evidence="7" id="KW-1185">Reference proteome</keyword>
<dbReference type="EC" id="2.7.11.1" evidence="1"/>
<sequence>MSVVSANQIDDYGGCETAHVPENVSNNVEDVCVNDNSADYYPDISSNVGYISIHSFSESQFEANIFSTLIYSNLPHHYLGDMIGEGGFGKVYEVHSLRSNKKYAAKMVKTKSSFLLEYKLTIKAMLISQEYFCKLYMAYCQSDGAFLVLSLEGRDLKSVMVSLPKKKFSTHTLLRLGLQMLNAIEAFHKTGYVHQDIKLANFVLANGPGNRIKMIDFGIAKKYAHSNGNIIPEDKYLRPKSYVGTLNYCSLRVHDCYHSSPRDDIESWLYCVIQTVDGKLPWHKEGKGDKDIIAKMKRDIRLWSREELKHHKFHAFHKLFAVIDKWSYYDRVDYDYLKTFLKRLMTINKFDYDAKYDWED</sequence>
<evidence type="ECO:0000256" key="1">
    <source>
        <dbReference type="ARBA" id="ARBA00012513"/>
    </source>
</evidence>
<evidence type="ECO:0000256" key="3">
    <source>
        <dbReference type="ARBA" id="ARBA00022840"/>
    </source>
</evidence>
<protein>
    <recommendedName>
        <fullName evidence="1">non-specific serine/threonine protein kinase</fullName>
        <ecNumber evidence="1">2.7.11.1</ecNumber>
    </recommendedName>
</protein>
<keyword evidence="5" id="KW-0418">Kinase</keyword>
<dbReference type="Proteomes" id="UP000038045">
    <property type="component" value="Unplaced"/>
</dbReference>
<comment type="similarity">
    <text evidence="5">Belongs to the protein kinase superfamily.</text>
</comment>
<evidence type="ECO:0000313" key="7">
    <source>
        <dbReference type="Proteomes" id="UP000038045"/>
    </source>
</evidence>
<dbReference type="InterPro" id="IPR008271">
    <property type="entry name" value="Ser/Thr_kinase_AS"/>
</dbReference>
<dbReference type="InterPro" id="IPR011009">
    <property type="entry name" value="Kinase-like_dom_sf"/>
</dbReference>
<evidence type="ECO:0000313" key="8">
    <source>
        <dbReference type="WBParaSite" id="PTRK_0000988200.1"/>
    </source>
</evidence>
<dbReference type="SUPFAM" id="SSF56112">
    <property type="entry name" value="Protein kinase-like (PK-like)"/>
    <property type="match status" value="1"/>
</dbReference>
<evidence type="ECO:0000256" key="4">
    <source>
        <dbReference type="PROSITE-ProRule" id="PRU10141"/>
    </source>
</evidence>
<dbReference type="PROSITE" id="PS50011">
    <property type="entry name" value="PROTEIN_KINASE_DOM"/>
    <property type="match status" value="1"/>
</dbReference>
<dbReference type="PROSITE" id="PS00108">
    <property type="entry name" value="PROTEIN_KINASE_ST"/>
    <property type="match status" value="1"/>
</dbReference>
<dbReference type="InterPro" id="IPR050235">
    <property type="entry name" value="CK1_Ser-Thr_kinase"/>
</dbReference>
<keyword evidence="3 4" id="KW-0067">ATP-binding</keyword>
<dbReference type="GO" id="GO:0005524">
    <property type="term" value="F:ATP binding"/>
    <property type="evidence" value="ECO:0007669"/>
    <property type="project" value="UniProtKB-UniRule"/>
</dbReference>
<evidence type="ECO:0000259" key="6">
    <source>
        <dbReference type="PROSITE" id="PS50011"/>
    </source>
</evidence>
<dbReference type="AlphaFoldDB" id="A0A0N4ZMW6"/>
<dbReference type="GO" id="GO:0004674">
    <property type="term" value="F:protein serine/threonine kinase activity"/>
    <property type="evidence" value="ECO:0007669"/>
    <property type="project" value="UniProtKB-KW"/>
</dbReference>
<dbReference type="InterPro" id="IPR000719">
    <property type="entry name" value="Prot_kinase_dom"/>
</dbReference>
<name>A0A0N4ZMW6_PARTI</name>
<organism evidence="7 8">
    <name type="scientific">Parastrongyloides trichosuri</name>
    <name type="common">Possum-specific nematode worm</name>
    <dbReference type="NCBI Taxonomy" id="131310"/>
    <lineage>
        <taxon>Eukaryota</taxon>
        <taxon>Metazoa</taxon>
        <taxon>Ecdysozoa</taxon>
        <taxon>Nematoda</taxon>
        <taxon>Chromadorea</taxon>
        <taxon>Rhabditida</taxon>
        <taxon>Tylenchina</taxon>
        <taxon>Panagrolaimomorpha</taxon>
        <taxon>Strongyloidoidea</taxon>
        <taxon>Strongyloididae</taxon>
        <taxon>Parastrongyloides</taxon>
    </lineage>
</organism>
<accession>A0A0N4ZMW6</accession>
<dbReference type="InterPro" id="IPR017441">
    <property type="entry name" value="Protein_kinase_ATP_BS"/>
</dbReference>
<evidence type="ECO:0000256" key="5">
    <source>
        <dbReference type="RuleBase" id="RU000304"/>
    </source>
</evidence>
<dbReference type="Gene3D" id="1.10.510.10">
    <property type="entry name" value="Transferase(Phosphotransferase) domain 1"/>
    <property type="match status" value="1"/>
</dbReference>
<keyword evidence="5" id="KW-0723">Serine/threonine-protein kinase</keyword>
<feature type="binding site" evidence="4">
    <location>
        <position position="106"/>
    </location>
    <ligand>
        <name>ATP</name>
        <dbReference type="ChEBI" id="CHEBI:30616"/>
    </ligand>
</feature>
<feature type="domain" description="Protein kinase" evidence="6">
    <location>
        <begin position="77"/>
        <end position="360"/>
    </location>
</feature>
<evidence type="ECO:0000256" key="2">
    <source>
        <dbReference type="ARBA" id="ARBA00022741"/>
    </source>
</evidence>
<dbReference type="STRING" id="131310.A0A0N4ZMW6"/>
<proteinExistence type="inferred from homology"/>
<keyword evidence="2 4" id="KW-0547">Nucleotide-binding</keyword>
<dbReference type="WBParaSite" id="PTRK_0000988200.1">
    <property type="protein sequence ID" value="PTRK_0000988200.1"/>
    <property type="gene ID" value="PTRK_0000988200"/>
</dbReference>
<dbReference type="Pfam" id="PF00069">
    <property type="entry name" value="Pkinase"/>
    <property type="match status" value="1"/>
</dbReference>
<reference evidence="8" key="1">
    <citation type="submission" date="2017-02" db="UniProtKB">
        <authorList>
            <consortium name="WormBaseParasite"/>
        </authorList>
    </citation>
    <scope>IDENTIFICATION</scope>
</reference>
<dbReference type="SMART" id="SM00220">
    <property type="entry name" value="S_TKc"/>
    <property type="match status" value="1"/>
</dbReference>
<keyword evidence="5" id="KW-0808">Transferase</keyword>